<dbReference type="Pfam" id="PF08279">
    <property type="entry name" value="HTH_11"/>
    <property type="match status" value="1"/>
</dbReference>
<accession>A0ABV1BXT2</accession>
<dbReference type="InterPro" id="IPR013196">
    <property type="entry name" value="HTH_11"/>
</dbReference>
<evidence type="ECO:0000313" key="8">
    <source>
        <dbReference type="EMBL" id="MEQ2380349.1"/>
    </source>
</evidence>
<sequence length="371" mass="41704">MKSEILHLLRNADGYISGQQLCEAFGVSRTAVWKAINQLKEEGYVIDSVQNKGYRITEYPDIITDTEIRSLLIKDSAILKSKADTEQGREADSKDKNESTDKVSDNKLKDNNPDDNKLEGVFQHIRYFEKTDSTNNQAKLAAESNAPDGTLFVAECQTGGRGRRGRSWESPAGTGIWMSLLLRPDMSPESASMLTLVLAIAMVEAIREEVKDIDCYIKWPNDIVVNGKKITGILTEMSAEMDLIHYVVIGIGINVNTTEFDEAIRDMATSLYLETHRKIKRSNIIAAFSRSFDKYYHEFLKTNDLSLLVDKYNKLLINKDRTVRAIYEKEELIATAIGINKEGELIVKDEAGKEITIRAGEVSVRGLYGYV</sequence>
<dbReference type="Proteomes" id="UP001442364">
    <property type="component" value="Unassembled WGS sequence"/>
</dbReference>
<evidence type="ECO:0000313" key="9">
    <source>
        <dbReference type="Proteomes" id="UP001442364"/>
    </source>
</evidence>
<comment type="catalytic activity">
    <reaction evidence="5">
        <text>biotin + L-lysyl-[protein] + ATP = N(6)-biotinyl-L-lysyl-[protein] + AMP + diphosphate + H(+)</text>
        <dbReference type="Rhea" id="RHEA:11756"/>
        <dbReference type="Rhea" id="RHEA-COMP:9752"/>
        <dbReference type="Rhea" id="RHEA-COMP:10505"/>
        <dbReference type="ChEBI" id="CHEBI:15378"/>
        <dbReference type="ChEBI" id="CHEBI:29969"/>
        <dbReference type="ChEBI" id="CHEBI:30616"/>
        <dbReference type="ChEBI" id="CHEBI:33019"/>
        <dbReference type="ChEBI" id="CHEBI:57586"/>
        <dbReference type="ChEBI" id="CHEBI:83144"/>
        <dbReference type="ChEBI" id="CHEBI:456215"/>
        <dbReference type="EC" id="6.3.4.15"/>
    </reaction>
</comment>
<gene>
    <name evidence="5" type="primary">birA</name>
    <name evidence="8" type="ORF">WMO14_10725</name>
</gene>
<dbReference type="InterPro" id="IPR030855">
    <property type="entry name" value="Bifunct_BirA"/>
</dbReference>
<evidence type="ECO:0000256" key="5">
    <source>
        <dbReference type="HAMAP-Rule" id="MF_00978"/>
    </source>
</evidence>
<dbReference type="InterPro" id="IPR045864">
    <property type="entry name" value="aa-tRNA-synth_II/BPL/LPL"/>
</dbReference>
<keyword evidence="3 5" id="KW-0067">ATP-binding</keyword>
<name>A0ABV1BXT2_9FIRM</name>
<dbReference type="HAMAP" id="MF_00978">
    <property type="entry name" value="Bifunct_BirA"/>
    <property type="match status" value="1"/>
</dbReference>
<dbReference type="SUPFAM" id="SSF50037">
    <property type="entry name" value="C-terminal domain of transcriptional repressors"/>
    <property type="match status" value="1"/>
</dbReference>
<comment type="similarity">
    <text evidence="5">Belongs to the biotin--protein ligase family.</text>
</comment>
<dbReference type="Gene3D" id="3.30.930.10">
    <property type="entry name" value="Bira Bifunctional Protein, Domain 2"/>
    <property type="match status" value="1"/>
</dbReference>
<evidence type="ECO:0000256" key="1">
    <source>
        <dbReference type="ARBA" id="ARBA00022598"/>
    </source>
</evidence>
<evidence type="ECO:0000259" key="7">
    <source>
        <dbReference type="PROSITE" id="PS51733"/>
    </source>
</evidence>
<evidence type="ECO:0000256" key="2">
    <source>
        <dbReference type="ARBA" id="ARBA00022741"/>
    </source>
</evidence>
<dbReference type="PROSITE" id="PS51733">
    <property type="entry name" value="BPL_LPL_CATALYTIC"/>
    <property type="match status" value="1"/>
</dbReference>
<dbReference type="CDD" id="cd16442">
    <property type="entry name" value="BPL"/>
    <property type="match status" value="1"/>
</dbReference>
<evidence type="ECO:0000256" key="4">
    <source>
        <dbReference type="ARBA" id="ARBA00023267"/>
    </source>
</evidence>
<feature type="binding site" evidence="5">
    <location>
        <position position="229"/>
    </location>
    <ligand>
        <name>biotin</name>
        <dbReference type="ChEBI" id="CHEBI:57586"/>
    </ligand>
</feature>
<keyword evidence="5" id="KW-0804">Transcription</keyword>
<protein>
    <recommendedName>
        <fullName evidence="5">Bifunctional ligase/repressor BirA</fullName>
    </recommendedName>
    <alternativeName>
        <fullName evidence="5">Biotin--[acetyl-CoA-carboxylase] ligase</fullName>
        <ecNumber evidence="5">6.3.4.15</ecNumber>
    </alternativeName>
    <alternativeName>
        <fullName evidence="5">Biotin--protein ligase</fullName>
    </alternativeName>
    <alternativeName>
        <fullName evidence="5">Biotin-[acetyl-CoA carboxylase] synthetase</fullName>
    </alternativeName>
</protein>
<dbReference type="PANTHER" id="PTHR12835">
    <property type="entry name" value="BIOTIN PROTEIN LIGASE"/>
    <property type="match status" value="1"/>
</dbReference>
<dbReference type="InterPro" id="IPR004408">
    <property type="entry name" value="Biotin_CoA_COase_ligase"/>
</dbReference>
<dbReference type="InterPro" id="IPR036388">
    <property type="entry name" value="WH-like_DNA-bd_sf"/>
</dbReference>
<dbReference type="RefSeq" id="WP_349153819.1">
    <property type="nucleotide sequence ID" value="NZ_JBBMER010000008.1"/>
</dbReference>
<evidence type="ECO:0000256" key="6">
    <source>
        <dbReference type="SAM" id="MobiDB-lite"/>
    </source>
</evidence>
<feature type="DNA-binding region" description="H-T-H motif" evidence="5">
    <location>
        <begin position="18"/>
        <end position="37"/>
    </location>
</feature>
<feature type="binding site" evidence="5">
    <location>
        <begin position="133"/>
        <end position="135"/>
    </location>
    <ligand>
        <name>biotin</name>
        <dbReference type="ChEBI" id="CHEBI:57586"/>
    </ligand>
</feature>
<comment type="caution">
    <text evidence="8">The sequence shown here is derived from an EMBL/GenBank/DDBJ whole genome shotgun (WGS) entry which is preliminary data.</text>
</comment>
<keyword evidence="4 5" id="KW-0092">Biotin</keyword>
<dbReference type="InterPro" id="IPR004143">
    <property type="entry name" value="BPL_LPL_catalytic"/>
</dbReference>
<dbReference type="PANTHER" id="PTHR12835:SF5">
    <property type="entry name" value="BIOTIN--PROTEIN LIGASE"/>
    <property type="match status" value="1"/>
</dbReference>
<feature type="binding site" evidence="5">
    <location>
        <position position="157"/>
    </location>
    <ligand>
        <name>biotin</name>
        <dbReference type="ChEBI" id="CHEBI:57586"/>
    </ligand>
</feature>
<dbReference type="GO" id="GO:0004077">
    <property type="term" value="F:biotin--[biotin carboxyl-carrier protein] ligase activity"/>
    <property type="evidence" value="ECO:0007669"/>
    <property type="project" value="UniProtKB-EC"/>
</dbReference>
<dbReference type="EMBL" id="JBBMER010000008">
    <property type="protein sequence ID" value="MEQ2380349.1"/>
    <property type="molecule type" value="Genomic_DNA"/>
</dbReference>
<keyword evidence="2 5" id="KW-0547">Nucleotide-binding</keyword>
<dbReference type="SUPFAM" id="SSF46785">
    <property type="entry name" value="Winged helix' DNA-binding domain"/>
    <property type="match status" value="1"/>
</dbReference>
<dbReference type="Gene3D" id="2.30.30.100">
    <property type="match status" value="1"/>
</dbReference>
<dbReference type="InterPro" id="IPR036390">
    <property type="entry name" value="WH_DNA-bd_sf"/>
</dbReference>
<dbReference type="NCBIfam" id="TIGR00121">
    <property type="entry name" value="birA_ligase"/>
    <property type="match status" value="1"/>
</dbReference>
<feature type="binding site" evidence="5">
    <location>
        <begin position="161"/>
        <end position="163"/>
    </location>
    <ligand>
        <name>biotin</name>
        <dbReference type="ChEBI" id="CHEBI:57586"/>
    </ligand>
</feature>
<reference evidence="8 9" key="1">
    <citation type="submission" date="2024-03" db="EMBL/GenBank/DDBJ databases">
        <title>Human intestinal bacterial collection.</title>
        <authorList>
            <person name="Pauvert C."/>
            <person name="Hitch T.C.A."/>
            <person name="Clavel T."/>
        </authorList>
    </citation>
    <scope>NUCLEOTIDE SEQUENCE [LARGE SCALE GENOMIC DNA]</scope>
    <source>
        <strain evidence="8 9">CLA-AA-H255</strain>
    </source>
</reference>
<organism evidence="8 9">
    <name type="scientific">[Lactobacillus] rogosae</name>
    <dbReference type="NCBI Taxonomy" id="706562"/>
    <lineage>
        <taxon>Bacteria</taxon>
        <taxon>Bacillati</taxon>
        <taxon>Bacillota</taxon>
        <taxon>Clostridia</taxon>
        <taxon>Lachnospirales</taxon>
        <taxon>Lachnospiraceae</taxon>
        <taxon>Lachnospira</taxon>
    </lineage>
</organism>
<dbReference type="Pfam" id="PF03099">
    <property type="entry name" value="BPL_LplA_LipB"/>
    <property type="match status" value="1"/>
</dbReference>
<feature type="domain" description="BPL/LPL catalytic" evidence="7">
    <location>
        <begin position="110"/>
        <end position="300"/>
    </location>
</feature>
<feature type="region of interest" description="Disordered" evidence="6">
    <location>
        <begin position="82"/>
        <end position="117"/>
    </location>
</feature>
<keyword evidence="5" id="KW-0238">DNA-binding</keyword>
<dbReference type="SUPFAM" id="SSF55681">
    <property type="entry name" value="Class II aaRS and biotin synthetases"/>
    <property type="match status" value="1"/>
</dbReference>
<dbReference type="InterPro" id="IPR008988">
    <property type="entry name" value="Transcriptional_repressor_C"/>
</dbReference>
<keyword evidence="5" id="KW-0805">Transcription regulation</keyword>
<proteinExistence type="inferred from homology"/>
<comment type="function">
    <text evidence="5">Acts both as a biotin--[acetyl-CoA-carboxylase] ligase and a repressor.</text>
</comment>
<evidence type="ECO:0000256" key="3">
    <source>
        <dbReference type="ARBA" id="ARBA00022840"/>
    </source>
</evidence>
<dbReference type="Pfam" id="PF02237">
    <property type="entry name" value="BPL_C"/>
    <property type="match status" value="1"/>
</dbReference>
<keyword evidence="9" id="KW-1185">Reference proteome</keyword>
<dbReference type="EC" id="6.3.4.15" evidence="5"/>
<dbReference type="InterPro" id="IPR003142">
    <property type="entry name" value="BPL_C"/>
</dbReference>
<keyword evidence="5" id="KW-0678">Repressor</keyword>
<keyword evidence="1 5" id="KW-0436">Ligase</keyword>
<dbReference type="Gene3D" id="1.10.10.10">
    <property type="entry name" value="Winged helix-like DNA-binding domain superfamily/Winged helix DNA-binding domain"/>
    <property type="match status" value="1"/>
</dbReference>